<dbReference type="KEGG" id="tnu:BD01_2230"/>
<keyword evidence="3" id="KW-1185">Reference proteome</keyword>
<dbReference type="EMBL" id="CP007264">
    <property type="protein sequence ID" value="AHL23818.1"/>
    <property type="molecule type" value="Genomic_DNA"/>
</dbReference>
<protein>
    <submittedName>
        <fullName evidence="2">Uncharacterized protein</fullName>
    </submittedName>
</protein>
<dbReference type="GeneID" id="24957321"/>
<dbReference type="RefSeq" id="WP_042692952.1">
    <property type="nucleotide sequence ID" value="NZ_CP007264.1"/>
</dbReference>
<sequence>MKGLLSRTFSFIEGVLIVLTPLTAVAGIILSFLASLFTVWKPGEDGPAFLLGAVSGSTVAISLWGRGWFSLWGSLGLIPLAFVLTVFAGSLLSLKSPR</sequence>
<dbReference type="HOGENOM" id="CLU_2327395_0_0_2"/>
<dbReference type="OrthoDB" id="97450at2157"/>
<evidence type="ECO:0000313" key="2">
    <source>
        <dbReference type="EMBL" id="AHL23818.1"/>
    </source>
</evidence>
<reference evidence="2 3" key="1">
    <citation type="submission" date="2014-02" db="EMBL/GenBank/DDBJ databases">
        <title>Genome Sequence of an Hyperthermophilic Archaeon, Thermococcus nautili 30-1, producing viral vesicles.</title>
        <authorList>
            <person name="Oberto J."/>
            <person name="Gaudin M."/>
            <person name="Cossu M."/>
            <person name="Gorlas A."/>
            <person name="Slesarev A."/>
            <person name="Marguet E."/>
            <person name="Forterre P."/>
        </authorList>
    </citation>
    <scope>NUCLEOTIDE SEQUENCE [LARGE SCALE GENOMIC DNA]</scope>
    <source>
        <strain evidence="2 3">30-1</strain>
    </source>
</reference>
<dbReference type="STRING" id="195522.BD01_2230"/>
<feature type="transmembrane region" description="Helical" evidence="1">
    <location>
        <begin position="15"/>
        <end position="40"/>
    </location>
</feature>
<keyword evidence="1" id="KW-1133">Transmembrane helix</keyword>
<dbReference type="eggNOG" id="ENOG502N5PN">
    <property type="taxonomic scope" value="Archaea"/>
</dbReference>
<feature type="transmembrane region" description="Helical" evidence="1">
    <location>
        <begin position="71"/>
        <end position="94"/>
    </location>
</feature>
<feature type="transmembrane region" description="Helical" evidence="1">
    <location>
        <begin position="47"/>
        <end position="65"/>
    </location>
</feature>
<dbReference type="AlphaFoldDB" id="W8NWY8"/>
<accession>W8NWY8</accession>
<keyword evidence="1" id="KW-0472">Membrane</keyword>
<dbReference type="Proteomes" id="UP000019434">
    <property type="component" value="Chromosome"/>
</dbReference>
<organism evidence="2 3">
    <name type="scientific">Thermococcus nautili</name>
    <dbReference type="NCBI Taxonomy" id="195522"/>
    <lineage>
        <taxon>Archaea</taxon>
        <taxon>Methanobacteriati</taxon>
        <taxon>Methanobacteriota</taxon>
        <taxon>Thermococci</taxon>
        <taxon>Thermococcales</taxon>
        <taxon>Thermococcaceae</taxon>
        <taxon>Thermococcus</taxon>
    </lineage>
</organism>
<evidence type="ECO:0000256" key="1">
    <source>
        <dbReference type="SAM" id="Phobius"/>
    </source>
</evidence>
<name>W8NWY8_9EURY</name>
<gene>
    <name evidence="2" type="ORF">BD01_2230</name>
</gene>
<evidence type="ECO:0000313" key="3">
    <source>
        <dbReference type="Proteomes" id="UP000019434"/>
    </source>
</evidence>
<proteinExistence type="predicted"/>
<keyword evidence="1" id="KW-0812">Transmembrane</keyword>